<proteinExistence type="predicted"/>
<accession>A0A9X1NLW3</accession>
<dbReference type="PANTHER" id="PTHR11748">
    <property type="entry name" value="D-LACTATE DEHYDROGENASE"/>
    <property type="match status" value="1"/>
</dbReference>
<evidence type="ECO:0000256" key="1">
    <source>
        <dbReference type="ARBA" id="ARBA00022630"/>
    </source>
</evidence>
<sequence length="414" mass="42540">MNQVYRPQSEAEACDLIRQAAEAGTALSLMGGNTRSGLGNRVAADAVLCSTGLAGIVDYEPGEMVMTARAGTPLGAIEAALSANDQMLAFEPTDHRGMMGTQGEPTIGGVFLSNASGPRRLSAGAARDSLLGLRFVNGRGVAIRAGGRVMKNVTGLDLVKLLAGSHGTLGFVTEVTFRVLPRPESEATIVLRGLDEATATKAMAAAMAQPADVSAAAHVPQAVARTLPDAAGQAGALTALRLEGLSASVTVRSAALAARLSDFAPVDTLDAAASAGLWRTIRDVTPLQAHQERPLWRVSVAPAAGHRLIAELRQHAEVDALCDWQGGLVWLQMGGAPQADLLRRTVAALGGGHATLMRASDDARAGLSAFEPQPAPIAALSARIKAKLDPAGIFSPGRMAPVLRPGVGTTGRTG</sequence>
<dbReference type="SUPFAM" id="SSF55103">
    <property type="entry name" value="FAD-linked oxidases, C-terminal domain"/>
    <property type="match status" value="1"/>
</dbReference>
<feature type="domain" description="FAD-binding PCMH-type" evidence="3">
    <location>
        <begin position="1"/>
        <end position="182"/>
    </location>
</feature>
<keyword evidence="5" id="KW-1185">Reference proteome</keyword>
<dbReference type="InterPro" id="IPR016169">
    <property type="entry name" value="FAD-bd_PCMH_sub2"/>
</dbReference>
<protein>
    <submittedName>
        <fullName evidence="4">Glycolate oxidase subunit GlcE</fullName>
        <ecNumber evidence="4">1.1.99.14</ecNumber>
    </submittedName>
</protein>
<dbReference type="InterPro" id="IPR036318">
    <property type="entry name" value="FAD-bd_PCMH-like_sf"/>
</dbReference>
<comment type="caution">
    <text evidence="4">The sequence shown here is derived from an EMBL/GenBank/DDBJ whole genome shotgun (WGS) entry which is preliminary data.</text>
</comment>
<dbReference type="RefSeq" id="WP_231811238.1">
    <property type="nucleotide sequence ID" value="NZ_JAJOZR010000001.1"/>
</dbReference>
<dbReference type="AlphaFoldDB" id="A0A9X1NLW3"/>
<keyword evidence="1" id="KW-0285">Flavoprotein</keyword>
<dbReference type="Gene3D" id="3.30.465.10">
    <property type="match status" value="1"/>
</dbReference>
<keyword evidence="4" id="KW-0560">Oxidoreductase</keyword>
<dbReference type="SUPFAM" id="SSF56176">
    <property type="entry name" value="FAD-binding/transporter-associated domain-like"/>
    <property type="match status" value="1"/>
</dbReference>
<keyword evidence="2" id="KW-0274">FAD</keyword>
<evidence type="ECO:0000313" key="5">
    <source>
        <dbReference type="Proteomes" id="UP001139089"/>
    </source>
</evidence>
<evidence type="ECO:0000313" key="4">
    <source>
        <dbReference type="EMBL" id="MCD7107477.1"/>
    </source>
</evidence>
<dbReference type="EC" id="1.1.99.14" evidence="4"/>
<dbReference type="EMBL" id="JAJOZR010000001">
    <property type="protein sequence ID" value="MCD7107477.1"/>
    <property type="molecule type" value="Genomic_DNA"/>
</dbReference>
<organism evidence="4 5">
    <name type="scientific">Rhizobium quercicola</name>
    <dbReference type="NCBI Taxonomy" id="2901226"/>
    <lineage>
        <taxon>Bacteria</taxon>
        <taxon>Pseudomonadati</taxon>
        <taxon>Pseudomonadota</taxon>
        <taxon>Alphaproteobacteria</taxon>
        <taxon>Hyphomicrobiales</taxon>
        <taxon>Rhizobiaceae</taxon>
        <taxon>Rhizobium/Agrobacterium group</taxon>
        <taxon>Rhizobium</taxon>
    </lineage>
</organism>
<dbReference type="InterPro" id="IPR016164">
    <property type="entry name" value="FAD-linked_Oxase-like_C"/>
</dbReference>
<dbReference type="InterPro" id="IPR016166">
    <property type="entry name" value="FAD-bd_PCMH"/>
</dbReference>
<dbReference type="Proteomes" id="UP001139089">
    <property type="component" value="Unassembled WGS sequence"/>
</dbReference>
<dbReference type="GO" id="GO:0071949">
    <property type="term" value="F:FAD binding"/>
    <property type="evidence" value="ECO:0007669"/>
    <property type="project" value="InterPro"/>
</dbReference>
<reference evidence="4" key="1">
    <citation type="submission" date="2021-12" db="EMBL/GenBank/DDBJ databases">
        <authorList>
            <person name="Li Y."/>
        </authorList>
    </citation>
    <scope>NUCLEOTIDE SEQUENCE</scope>
    <source>
        <strain evidence="4">DKSPLA3</strain>
    </source>
</reference>
<dbReference type="PANTHER" id="PTHR11748:SF103">
    <property type="entry name" value="GLYCOLATE OXIDASE SUBUNIT GLCE"/>
    <property type="match status" value="1"/>
</dbReference>
<evidence type="ECO:0000256" key="2">
    <source>
        <dbReference type="ARBA" id="ARBA00022827"/>
    </source>
</evidence>
<name>A0A9X1NLW3_9HYPH</name>
<dbReference type="NCBIfam" id="NF008439">
    <property type="entry name" value="PRK11282.1"/>
    <property type="match status" value="1"/>
</dbReference>
<dbReference type="PROSITE" id="PS51387">
    <property type="entry name" value="FAD_PCMH"/>
    <property type="match status" value="1"/>
</dbReference>
<dbReference type="GO" id="GO:0019154">
    <property type="term" value="F:glycolate dehydrogenase activity"/>
    <property type="evidence" value="ECO:0007669"/>
    <property type="project" value="UniProtKB-EC"/>
</dbReference>
<evidence type="ECO:0000259" key="3">
    <source>
        <dbReference type="PROSITE" id="PS51387"/>
    </source>
</evidence>
<gene>
    <name evidence="4" type="primary">glcE</name>
    <name evidence="4" type="ORF">LRX75_00355</name>
</gene>
<dbReference type="InterPro" id="IPR006094">
    <property type="entry name" value="Oxid_FAD_bind_N"/>
</dbReference>
<dbReference type="Pfam" id="PF01565">
    <property type="entry name" value="FAD_binding_4"/>
    <property type="match status" value="1"/>
</dbReference>